<reference evidence="1" key="1">
    <citation type="submission" date="2021-01" db="EMBL/GenBank/DDBJ databases">
        <authorList>
            <person name="Corre E."/>
            <person name="Pelletier E."/>
            <person name="Niang G."/>
            <person name="Scheremetjew M."/>
            <person name="Finn R."/>
            <person name="Kale V."/>
            <person name="Holt S."/>
            <person name="Cochrane G."/>
            <person name="Meng A."/>
            <person name="Brown T."/>
            <person name="Cohen L."/>
        </authorList>
    </citation>
    <scope>NUCLEOTIDE SEQUENCE</scope>
    <source>
        <strain evidence="1">DIVA3 518/3/11/1/6</strain>
    </source>
</reference>
<accession>A0A7S4IMS5</accession>
<dbReference type="AlphaFoldDB" id="A0A7S4IMS5"/>
<proteinExistence type="predicted"/>
<sequence>MAQVGFRFPSSSLSYAGEYTREKGRYCAIVRAANSKIQSFGIQHRNRPNPKFYIPVDSDCPKLDGYVVPQHPMCEILIELRNCHVASPAKNAIIDNFVTLLSVNNVKDAQFAQGDLVTFEDHYGSEDTFVVVSHSKHNATWPSVVVIDEDYFFYTISKARLTKTNERLPWENFKFLLRTALALLRA</sequence>
<name>A0A7S4IMS5_9EUKA</name>
<evidence type="ECO:0000313" key="1">
    <source>
        <dbReference type="EMBL" id="CAE2234229.1"/>
    </source>
</evidence>
<dbReference type="EMBL" id="HBKP01020825">
    <property type="protein sequence ID" value="CAE2234229.1"/>
    <property type="molecule type" value="Transcribed_RNA"/>
</dbReference>
<organism evidence="1">
    <name type="scientific">Vannella robusta</name>
    <dbReference type="NCBI Taxonomy" id="1487602"/>
    <lineage>
        <taxon>Eukaryota</taxon>
        <taxon>Amoebozoa</taxon>
        <taxon>Discosea</taxon>
        <taxon>Flabellinia</taxon>
        <taxon>Vannellidae</taxon>
        <taxon>Vannella</taxon>
    </lineage>
</organism>
<gene>
    <name evidence="1" type="ORF">VSP0166_LOCUS14667</name>
</gene>
<protein>
    <submittedName>
        <fullName evidence="1">Uncharacterized protein</fullName>
    </submittedName>
</protein>